<proteinExistence type="predicted"/>
<organism evidence="3 4">
    <name type="scientific">Metarhizium robertsii</name>
    <dbReference type="NCBI Taxonomy" id="568076"/>
    <lineage>
        <taxon>Eukaryota</taxon>
        <taxon>Fungi</taxon>
        <taxon>Dikarya</taxon>
        <taxon>Ascomycota</taxon>
        <taxon>Pezizomycotina</taxon>
        <taxon>Sordariomycetes</taxon>
        <taxon>Hypocreomycetidae</taxon>
        <taxon>Hypocreales</taxon>
        <taxon>Clavicipitaceae</taxon>
        <taxon>Metarhizium</taxon>
    </lineage>
</organism>
<name>A0A0A1UX40_9HYPO</name>
<dbReference type="Gene3D" id="3.50.50.60">
    <property type="entry name" value="FAD/NAD(P)-binding domain"/>
    <property type="match status" value="1"/>
</dbReference>
<reference evidence="3 4" key="1">
    <citation type="submission" date="2014-02" db="EMBL/GenBank/DDBJ databases">
        <title>The genome sequence of the entomopathogenic fungus Metarhizium robertsii ARSEF 2575.</title>
        <authorList>
            <person name="Giuliano Garisto Donzelli B."/>
            <person name="Roe B.A."/>
            <person name="Macmil S.L."/>
            <person name="Krasnoff S.B."/>
            <person name="Gibson D.M."/>
        </authorList>
    </citation>
    <scope>NUCLEOTIDE SEQUENCE [LARGE SCALE GENOMIC DNA]</scope>
    <source>
        <strain evidence="3 4">ARSEF 2575</strain>
    </source>
</reference>
<dbReference type="GO" id="GO:0003682">
    <property type="term" value="F:chromatin binding"/>
    <property type="evidence" value="ECO:0007669"/>
    <property type="project" value="TreeGrafter"/>
</dbReference>
<dbReference type="Proteomes" id="UP000030151">
    <property type="component" value="Unassembled WGS sequence"/>
</dbReference>
<feature type="region of interest" description="Disordered" evidence="1">
    <location>
        <begin position="1"/>
        <end position="22"/>
    </location>
</feature>
<dbReference type="SUPFAM" id="SSF51905">
    <property type="entry name" value="FAD/NAD(P)-binding domain"/>
    <property type="match status" value="1"/>
</dbReference>
<dbReference type="GO" id="GO:0016491">
    <property type="term" value="F:oxidoreductase activity"/>
    <property type="evidence" value="ECO:0007669"/>
    <property type="project" value="InterPro"/>
</dbReference>
<dbReference type="OrthoDB" id="5046242at2759"/>
<evidence type="ECO:0000313" key="3">
    <source>
        <dbReference type="EMBL" id="EXV02454.1"/>
    </source>
</evidence>
<dbReference type="InterPro" id="IPR036188">
    <property type="entry name" value="FAD/NAD-bd_sf"/>
</dbReference>
<evidence type="ECO:0000256" key="1">
    <source>
        <dbReference type="SAM" id="MobiDB-lite"/>
    </source>
</evidence>
<dbReference type="PRINTS" id="PR00419">
    <property type="entry name" value="ADXRDTASE"/>
</dbReference>
<dbReference type="InterPro" id="IPR002937">
    <property type="entry name" value="Amino_oxidase"/>
</dbReference>
<dbReference type="GO" id="GO:0006338">
    <property type="term" value="P:chromatin remodeling"/>
    <property type="evidence" value="ECO:0007669"/>
    <property type="project" value="TreeGrafter"/>
</dbReference>
<sequence>MNDMSLSEPRASKRRQSSSSKPSIAIIGAGLAGLRCADVLVQNGIRVTVIEARDRIGGRVHQERLPGGQAVVDLGPNWIHGTDDNPILDIAKHTNTAAGSLDSNVWVHDHLGDLMSQEDGQRCSAMVWDLVQQAFEHSNAHGAETHADKSLLDFVRERLTAMIPESDGEFAEKREAVLRLAEMWGTFVGSPVSQQSLKYFWLEECLEGDTDCAPENLFCAGTYKKILDHIAAPAMAGADIMLNAKVTEITHPPQSGNKVKVQLDGGRHLLFDEVVVTAPLGWLKRHPEAFNPRLPARLTKAIDSIGYGCLEKVYVTFPTAFWLVGTKMSGFIEWITPTYAPSNPRRWHQDAFELGSLSAPDNHPTLLFYTFGEQSKHMTSTLAQLTTEAERTAFLTDFFQPYYSLLPNYSAESSDCHPLGFLATEWLNDELAGNGSYSNFQVGLENGDKDIEIMREGLPDQGIWFAGEHTAPFVAVGTATGAYWSGEMVGKRIIEAYARVEKS</sequence>
<evidence type="ECO:0000259" key="2">
    <source>
        <dbReference type="Pfam" id="PF01593"/>
    </source>
</evidence>
<comment type="caution">
    <text evidence="3">The sequence shown here is derived from an EMBL/GenBank/DDBJ whole genome shotgun (WGS) entry which is preliminary data.</text>
</comment>
<dbReference type="Pfam" id="PF01593">
    <property type="entry name" value="Amino_oxidase"/>
    <property type="match status" value="1"/>
</dbReference>
<protein>
    <submittedName>
        <fullName evidence="3">Flavin containing amine oxidoreductase</fullName>
    </submittedName>
</protein>
<accession>A0A0A1UX40</accession>
<dbReference type="InterPro" id="IPR050281">
    <property type="entry name" value="Flavin_monoamine_oxidase"/>
</dbReference>
<dbReference type="PANTHER" id="PTHR10742:SF414">
    <property type="entry name" value="CONTAINING AMINE OXIDASE, PUTATIVE (AFU_ORTHOLOGUE AFUA_3G12150)-RELATED"/>
    <property type="match status" value="1"/>
</dbReference>
<dbReference type="AlphaFoldDB" id="A0A0A1UX40"/>
<dbReference type="EMBL" id="JELW01000005">
    <property type="protein sequence ID" value="EXV02454.1"/>
    <property type="molecule type" value="Genomic_DNA"/>
</dbReference>
<dbReference type="Gene3D" id="3.90.660.10">
    <property type="match status" value="1"/>
</dbReference>
<dbReference type="SUPFAM" id="SSF54373">
    <property type="entry name" value="FAD-linked reductases, C-terminal domain"/>
    <property type="match status" value="1"/>
</dbReference>
<dbReference type="GO" id="GO:0050660">
    <property type="term" value="F:flavin adenine dinucleotide binding"/>
    <property type="evidence" value="ECO:0007669"/>
    <property type="project" value="TreeGrafter"/>
</dbReference>
<dbReference type="PANTHER" id="PTHR10742">
    <property type="entry name" value="FLAVIN MONOAMINE OXIDASE"/>
    <property type="match status" value="1"/>
</dbReference>
<dbReference type="eggNOG" id="KOG0029">
    <property type="taxonomic scope" value="Eukaryota"/>
</dbReference>
<evidence type="ECO:0000313" key="4">
    <source>
        <dbReference type="Proteomes" id="UP000030151"/>
    </source>
</evidence>
<dbReference type="HOGENOM" id="CLU_004498_7_1_1"/>
<feature type="domain" description="Amine oxidase" evidence="2">
    <location>
        <begin position="31"/>
        <end position="492"/>
    </location>
</feature>
<gene>
    <name evidence="3" type="ORF">X797_004586</name>
</gene>